<dbReference type="SUPFAM" id="SSF53756">
    <property type="entry name" value="UDP-Glycosyltransferase/glycogen phosphorylase"/>
    <property type="match status" value="1"/>
</dbReference>
<name>A0ABY4EIZ3_9BACI</name>
<evidence type="ECO:0000313" key="2">
    <source>
        <dbReference type="Proteomes" id="UP000831787"/>
    </source>
</evidence>
<keyword evidence="2" id="KW-1185">Reference proteome</keyword>
<organism evidence="1 2">
    <name type="scientific">Halobacillus salinarum</name>
    <dbReference type="NCBI Taxonomy" id="2932257"/>
    <lineage>
        <taxon>Bacteria</taxon>
        <taxon>Bacillati</taxon>
        <taxon>Bacillota</taxon>
        <taxon>Bacilli</taxon>
        <taxon>Bacillales</taxon>
        <taxon>Bacillaceae</taxon>
        <taxon>Halobacillus</taxon>
    </lineage>
</organism>
<evidence type="ECO:0000313" key="1">
    <source>
        <dbReference type="EMBL" id="UOQ44119.1"/>
    </source>
</evidence>
<dbReference type="EMBL" id="CP095073">
    <property type="protein sequence ID" value="UOQ44119.1"/>
    <property type="molecule type" value="Genomic_DNA"/>
</dbReference>
<dbReference type="InterPro" id="IPR007833">
    <property type="entry name" value="Capsule_polysaccharide_synth"/>
</dbReference>
<dbReference type="Proteomes" id="UP000831787">
    <property type="component" value="Chromosome"/>
</dbReference>
<accession>A0ABY4EIZ3</accession>
<dbReference type="InterPro" id="IPR043148">
    <property type="entry name" value="TagF_C"/>
</dbReference>
<proteinExistence type="predicted"/>
<protein>
    <submittedName>
        <fullName evidence="1">CDP-glycerol glycerophosphotransferase family protein</fullName>
    </submittedName>
</protein>
<reference evidence="1 2" key="1">
    <citation type="submission" date="2022-04" db="EMBL/GenBank/DDBJ databases">
        <title>Halobacillus sp. isolated from saltern.</title>
        <authorList>
            <person name="Won M."/>
            <person name="Lee C.-M."/>
            <person name="Woen H.-Y."/>
            <person name="Kwon S.-W."/>
        </authorList>
    </citation>
    <scope>NUCLEOTIDE SEQUENCE [LARGE SCALE GENOMIC DNA]</scope>
    <source>
        <strain evidence="1 2">SSBR10-3</strain>
    </source>
</reference>
<dbReference type="Gene3D" id="3.40.50.12580">
    <property type="match status" value="1"/>
</dbReference>
<dbReference type="Pfam" id="PF05159">
    <property type="entry name" value="Capsule_synth"/>
    <property type="match status" value="1"/>
</dbReference>
<sequence>MDVYSKNKWSLEFDFMQAFSSMTYKGVPLVLLIRTYWFHRIEGVKEVLRNAKTLNSFQVKVLHRKQLQPEFEKIIRLGVKDKPYRKNNKGKIILYDELNLRFAPENYLQYFNSSTTEILRYEGNDESHQWLPIDYLTNYTIKTDILIKKFQTQARRIFSKYVSHPIFKLPSFQKHILDREIPEVMRYLTKIMVFLSKKPVSCIVIGGEGDYFSRTLAVAAKIKQIPTITLQHGMLSADRGWVPITSPIVGSYGNCERLFYQNAGIPANRIEIMGHPRYDGIFTNIPKKKAEVYKKLGLSVHKKTVLIATQYILDFNQLSALVKYLLEDNEIQIVIKPHPMELRTGKWKRYEGFKARYNTIRLIEDSSVLYDLMPNVDLVCVYYSTVGIEAMLYGTPVVYLNRNTFDGANYGFIRGLMQSDSLALSKIIFKLLRDEEYYQRIKLSIKKVIANIYPAQLSCAKLSELIYTMSGVRSYEIPKYLKNQTLIKGSDSSIFLMDEGFKREIPDPSLIQNLKINSTEVQQLPDKVMKKIPSGFVLYSVEQLGKLR</sequence>
<gene>
    <name evidence="1" type="ORF">MUN89_20030</name>
</gene>
<dbReference type="RefSeq" id="WP_244709821.1">
    <property type="nucleotide sequence ID" value="NZ_CP095073.1"/>
</dbReference>